<protein>
    <recommendedName>
        <fullName evidence="3">Phage integrase SAM-like domain-containing protein</fullName>
    </recommendedName>
</protein>
<feature type="domain" description="Phage integrase SAM-like" evidence="3">
    <location>
        <begin position="68"/>
        <end position="153"/>
    </location>
</feature>
<gene>
    <name evidence="4" type="ORF">METZ01_LOCUS118121</name>
</gene>
<evidence type="ECO:0000313" key="4">
    <source>
        <dbReference type="EMBL" id="SVA65267.1"/>
    </source>
</evidence>
<reference evidence="4" key="1">
    <citation type="submission" date="2018-05" db="EMBL/GenBank/DDBJ databases">
        <authorList>
            <person name="Lanie J.A."/>
            <person name="Ng W.-L."/>
            <person name="Kazmierczak K.M."/>
            <person name="Andrzejewski T.M."/>
            <person name="Davidsen T.M."/>
            <person name="Wayne K.J."/>
            <person name="Tettelin H."/>
            <person name="Glass J.I."/>
            <person name="Rusch D."/>
            <person name="Podicherti R."/>
            <person name="Tsui H.-C.T."/>
            <person name="Winkler M.E."/>
        </authorList>
    </citation>
    <scope>NUCLEOTIDE SEQUENCE</scope>
</reference>
<dbReference type="InterPro" id="IPR010998">
    <property type="entry name" value="Integrase_recombinase_N"/>
</dbReference>
<accession>A0A381XM41</accession>
<evidence type="ECO:0000259" key="3">
    <source>
        <dbReference type="Pfam" id="PF13102"/>
    </source>
</evidence>
<dbReference type="Gene3D" id="1.10.150.130">
    <property type="match status" value="1"/>
</dbReference>
<dbReference type="Gene3D" id="1.10.443.10">
    <property type="entry name" value="Intergrase catalytic core"/>
    <property type="match status" value="1"/>
</dbReference>
<dbReference type="PANTHER" id="PTHR30349">
    <property type="entry name" value="PHAGE INTEGRASE-RELATED"/>
    <property type="match status" value="1"/>
</dbReference>
<dbReference type="GO" id="GO:0015074">
    <property type="term" value="P:DNA integration"/>
    <property type="evidence" value="ECO:0007669"/>
    <property type="project" value="InterPro"/>
</dbReference>
<proteinExistence type="predicted"/>
<dbReference type="PANTHER" id="PTHR30349:SF64">
    <property type="entry name" value="PROPHAGE INTEGRASE INTD-RELATED"/>
    <property type="match status" value="1"/>
</dbReference>
<dbReference type="InterPro" id="IPR011010">
    <property type="entry name" value="DNA_brk_join_enz"/>
</dbReference>
<sequence length="267" mass="31152">MSSLYKRRDSRYFWYTAVIKGRRLRRSTGLSQRHLAKKVQMDWDLKIAMGDKSFLNPASGSSNRINQFYRDYIGFLEKRKSRKTVTTARGILLRFCAHHTQKKIEIMADITVKSINGYLDELALSPKTIKNHLGEVSRMLDQAVREDVLTDNPARLATVPRMIKTDRHRRLDEIDLTVIFENAGKWDLYFRFLYHTGLRAGDVAMLTHGNIDRKRNVIIHYIRKSRRIHEFPLAEILVSKAAYNPDPEAPVFPELYSDSDQRLNDNL</sequence>
<dbReference type="EMBL" id="UINC01015513">
    <property type="protein sequence ID" value="SVA65267.1"/>
    <property type="molecule type" value="Genomic_DNA"/>
</dbReference>
<dbReference type="GO" id="GO:0006310">
    <property type="term" value="P:DNA recombination"/>
    <property type="evidence" value="ECO:0007669"/>
    <property type="project" value="UniProtKB-KW"/>
</dbReference>
<evidence type="ECO:0000256" key="1">
    <source>
        <dbReference type="ARBA" id="ARBA00023125"/>
    </source>
</evidence>
<dbReference type="InterPro" id="IPR013762">
    <property type="entry name" value="Integrase-like_cat_sf"/>
</dbReference>
<feature type="non-terminal residue" evidence="4">
    <location>
        <position position="267"/>
    </location>
</feature>
<dbReference type="AlphaFoldDB" id="A0A381XM41"/>
<dbReference type="GO" id="GO:0003677">
    <property type="term" value="F:DNA binding"/>
    <property type="evidence" value="ECO:0007669"/>
    <property type="project" value="UniProtKB-KW"/>
</dbReference>
<dbReference type="InterPro" id="IPR050090">
    <property type="entry name" value="Tyrosine_recombinase_XerCD"/>
</dbReference>
<dbReference type="Pfam" id="PF13102">
    <property type="entry name" value="Phage_int_SAM_5"/>
    <property type="match status" value="1"/>
</dbReference>
<dbReference type="SUPFAM" id="SSF56349">
    <property type="entry name" value="DNA breaking-rejoining enzymes"/>
    <property type="match status" value="1"/>
</dbReference>
<dbReference type="InterPro" id="IPR025269">
    <property type="entry name" value="SAM-like_dom"/>
</dbReference>
<name>A0A381XM41_9ZZZZ</name>
<organism evidence="4">
    <name type="scientific">marine metagenome</name>
    <dbReference type="NCBI Taxonomy" id="408172"/>
    <lineage>
        <taxon>unclassified sequences</taxon>
        <taxon>metagenomes</taxon>
        <taxon>ecological metagenomes</taxon>
    </lineage>
</organism>
<keyword evidence="1" id="KW-0238">DNA-binding</keyword>
<evidence type="ECO:0000256" key="2">
    <source>
        <dbReference type="ARBA" id="ARBA00023172"/>
    </source>
</evidence>
<keyword evidence="2" id="KW-0233">DNA recombination</keyword>